<dbReference type="Proteomes" id="UP001152747">
    <property type="component" value="Unassembled WGS sequence"/>
</dbReference>
<evidence type="ECO:0000256" key="3">
    <source>
        <dbReference type="ARBA" id="ARBA00022679"/>
    </source>
</evidence>
<keyword evidence="3" id="KW-0808">Transferase</keyword>
<comment type="similarity">
    <text evidence="1">Belongs to the protein kinase superfamily. CMGC Ser/Thr protein kinase family. GSK-3 subfamily.</text>
</comment>
<evidence type="ECO:0000256" key="4">
    <source>
        <dbReference type="ARBA" id="ARBA00022741"/>
    </source>
</evidence>
<evidence type="ECO:0000256" key="1">
    <source>
        <dbReference type="ARBA" id="ARBA00005527"/>
    </source>
</evidence>
<dbReference type="InterPro" id="IPR000719">
    <property type="entry name" value="Prot_kinase_dom"/>
</dbReference>
<dbReference type="EMBL" id="CANHGI010000004">
    <property type="protein sequence ID" value="CAI5449211.1"/>
    <property type="molecule type" value="Genomic_DNA"/>
</dbReference>
<name>A0A9P1IQC2_9PELO</name>
<organism evidence="9 10">
    <name type="scientific">Caenorhabditis angaria</name>
    <dbReference type="NCBI Taxonomy" id="860376"/>
    <lineage>
        <taxon>Eukaryota</taxon>
        <taxon>Metazoa</taxon>
        <taxon>Ecdysozoa</taxon>
        <taxon>Nematoda</taxon>
        <taxon>Chromadorea</taxon>
        <taxon>Rhabditida</taxon>
        <taxon>Rhabditina</taxon>
        <taxon>Rhabditomorpha</taxon>
        <taxon>Rhabditoidea</taxon>
        <taxon>Rhabditidae</taxon>
        <taxon>Peloderinae</taxon>
        <taxon>Caenorhabditis</taxon>
    </lineage>
</organism>
<feature type="domain" description="Protein kinase" evidence="8">
    <location>
        <begin position="23"/>
        <end position="304"/>
    </location>
</feature>
<gene>
    <name evidence="9" type="ORF">CAMP_LOCUS11848</name>
</gene>
<dbReference type="GO" id="GO:0005524">
    <property type="term" value="F:ATP binding"/>
    <property type="evidence" value="ECO:0007669"/>
    <property type="project" value="UniProtKB-KW"/>
</dbReference>
<feature type="compositionally biased region" description="Polar residues" evidence="7">
    <location>
        <begin position="424"/>
        <end position="435"/>
    </location>
</feature>
<keyword evidence="5" id="KW-0418">Kinase</keyword>
<evidence type="ECO:0000256" key="2">
    <source>
        <dbReference type="ARBA" id="ARBA00022527"/>
    </source>
</evidence>
<dbReference type="GO" id="GO:0005634">
    <property type="term" value="C:nucleus"/>
    <property type="evidence" value="ECO:0007669"/>
    <property type="project" value="TreeGrafter"/>
</dbReference>
<evidence type="ECO:0000313" key="9">
    <source>
        <dbReference type="EMBL" id="CAI5449211.1"/>
    </source>
</evidence>
<accession>A0A9P1IQC2</accession>
<dbReference type="GO" id="GO:0030424">
    <property type="term" value="C:axon"/>
    <property type="evidence" value="ECO:0007669"/>
    <property type="project" value="TreeGrafter"/>
</dbReference>
<dbReference type="GO" id="GO:0005829">
    <property type="term" value="C:cytosol"/>
    <property type="evidence" value="ECO:0007669"/>
    <property type="project" value="TreeGrafter"/>
</dbReference>
<dbReference type="OrthoDB" id="10252171at2759"/>
<evidence type="ECO:0000256" key="7">
    <source>
        <dbReference type="SAM" id="MobiDB-lite"/>
    </source>
</evidence>
<evidence type="ECO:0000313" key="10">
    <source>
        <dbReference type="Proteomes" id="UP001152747"/>
    </source>
</evidence>
<evidence type="ECO:0000256" key="5">
    <source>
        <dbReference type="ARBA" id="ARBA00022777"/>
    </source>
</evidence>
<dbReference type="GO" id="GO:0030154">
    <property type="term" value="P:cell differentiation"/>
    <property type="evidence" value="ECO:0007669"/>
    <property type="project" value="TreeGrafter"/>
</dbReference>
<reference evidence="9" key="1">
    <citation type="submission" date="2022-11" db="EMBL/GenBank/DDBJ databases">
        <authorList>
            <person name="Kikuchi T."/>
        </authorList>
    </citation>
    <scope>NUCLEOTIDE SEQUENCE</scope>
    <source>
        <strain evidence="9">PS1010</strain>
    </source>
</reference>
<protein>
    <recommendedName>
        <fullName evidence="8">Protein kinase domain-containing protein</fullName>
    </recommendedName>
</protein>
<keyword evidence="4" id="KW-0547">Nucleotide-binding</keyword>
<dbReference type="InterPro" id="IPR050591">
    <property type="entry name" value="GSK-3"/>
</dbReference>
<feature type="region of interest" description="Disordered" evidence="7">
    <location>
        <begin position="382"/>
        <end position="435"/>
    </location>
</feature>
<dbReference type="GO" id="GO:0032436">
    <property type="term" value="P:positive regulation of proteasomal ubiquitin-dependent protein catabolic process"/>
    <property type="evidence" value="ECO:0007669"/>
    <property type="project" value="TreeGrafter"/>
</dbReference>
<dbReference type="PANTHER" id="PTHR24057">
    <property type="entry name" value="GLYCOGEN SYNTHASE KINASE-3 ALPHA"/>
    <property type="match status" value="1"/>
</dbReference>
<dbReference type="PROSITE" id="PS50011">
    <property type="entry name" value="PROTEIN_KINASE_DOM"/>
    <property type="match status" value="1"/>
</dbReference>
<dbReference type="GO" id="GO:0090090">
    <property type="term" value="P:negative regulation of canonical Wnt signaling pathway"/>
    <property type="evidence" value="ECO:0007669"/>
    <property type="project" value="TreeGrafter"/>
</dbReference>
<keyword evidence="10" id="KW-1185">Reference proteome</keyword>
<dbReference type="SUPFAM" id="SSF56112">
    <property type="entry name" value="Protein kinase-like (PK-like)"/>
    <property type="match status" value="1"/>
</dbReference>
<comment type="caution">
    <text evidence="9">The sequence shown here is derived from an EMBL/GenBank/DDBJ whole genome shotgun (WGS) entry which is preliminary data.</text>
</comment>
<dbReference type="InterPro" id="IPR008271">
    <property type="entry name" value="Ser/Thr_kinase_AS"/>
</dbReference>
<evidence type="ECO:0000259" key="8">
    <source>
        <dbReference type="PROSITE" id="PS50011"/>
    </source>
</evidence>
<dbReference type="Gene3D" id="1.10.510.10">
    <property type="entry name" value="Transferase(Phosphotransferase) domain 1"/>
    <property type="match status" value="1"/>
</dbReference>
<dbReference type="GO" id="GO:0004674">
    <property type="term" value="F:protein serine/threonine kinase activity"/>
    <property type="evidence" value="ECO:0007669"/>
    <property type="project" value="UniProtKB-KW"/>
</dbReference>
<keyword evidence="6" id="KW-0067">ATP-binding</keyword>
<dbReference type="PROSITE" id="PS00108">
    <property type="entry name" value="PROTEIN_KINASE_ST"/>
    <property type="match status" value="1"/>
</dbReference>
<dbReference type="AlphaFoldDB" id="A0A9P1IQC2"/>
<evidence type="ECO:0000256" key="6">
    <source>
        <dbReference type="ARBA" id="ARBA00022840"/>
    </source>
</evidence>
<dbReference type="GO" id="GO:0007165">
    <property type="term" value="P:signal transduction"/>
    <property type="evidence" value="ECO:0007669"/>
    <property type="project" value="TreeGrafter"/>
</dbReference>
<dbReference type="Pfam" id="PF00069">
    <property type="entry name" value="Pkinase"/>
    <property type="match status" value="1"/>
</dbReference>
<keyword evidence="2" id="KW-0723">Serine/threonine-protein kinase</keyword>
<dbReference type="PANTHER" id="PTHR24057:SF18">
    <property type="entry name" value="SERINE_THREONINE-PROTEIN KINASE R03D7.5-RELATED"/>
    <property type="match status" value="1"/>
</dbReference>
<dbReference type="GO" id="GO:0070507">
    <property type="term" value="P:regulation of microtubule cytoskeleton organization"/>
    <property type="evidence" value="ECO:0007669"/>
    <property type="project" value="TreeGrafter"/>
</dbReference>
<dbReference type="Gene3D" id="3.30.200.20">
    <property type="entry name" value="Phosphorylase Kinase, domain 1"/>
    <property type="match status" value="1"/>
</dbReference>
<proteinExistence type="inferred from homology"/>
<dbReference type="InterPro" id="IPR011009">
    <property type="entry name" value="Kinase-like_dom_sf"/>
</dbReference>
<dbReference type="SMART" id="SM00220">
    <property type="entry name" value="S_TKc"/>
    <property type="match status" value="1"/>
</dbReference>
<sequence>MSVSVEQEAFEMPSDNKKVLLKIDDVNLHSCGVFSNVYRGNLREPCEKKIAIKKTWPEKGERNFEFIFLTGRERVKHKNIIQMNYAFSHNYGNKICESYVFDYMPNTLYDVIKLTLNDLDIRLYTWQIFAGLKYLEEHCVVHRDLKPVNILIDHDSGNLKISDFGSSKALVRNKQNNHYQVTRFYRPPELLLKSTDYDWTVDIWSAGCCVAEMIRKNVVFPGRDSAHQMKLYCRCFGVPSDSEMKAMKAEDTLDLDVVKYEKGCGLKKLLADSTAEQITFLNRVLVYSPAKRLKGPELLKDEFFKPLFKSGATRSNDIPISSIITPSDYKQATEPENSTVSKRFALISLYKKPTALQGIPICEKSTSFENIPNRRSTLIPKEQKMARDQKSKEDLSREEIVGKRQLGNKDKSDEKIIVKKLGSNEKSSYNQKTQR</sequence>
<dbReference type="FunFam" id="1.10.510.10:FF:000624">
    <property type="entry name" value="Mitogen-activated protein kinase"/>
    <property type="match status" value="1"/>
</dbReference>
<feature type="compositionally biased region" description="Basic and acidic residues" evidence="7">
    <location>
        <begin position="382"/>
        <end position="417"/>
    </location>
</feature>